<accession>A0A9W9IM25</accession>
<keyword evidence="4" id="KW-1185">Reference proteome</keyword>
<dbReference type="AlphaFoldDB" id="A0A9W9IM25"/>
<feature type="region of interest" description="Disordered" evidence="2">
    <location>
        <begin position="378"/>
        <end position="413"/>
    </location>
</feature>
<dbReference type="PANTHER" id="PTHR33442">
    <property type="entry name" value="TRANS-3-HYDROXY-L-PROLINE DEHYDRATASE"/>
    <property type="match status" value="1"/>
</dbReference>
<dbReference type="EMBL" id="JAPQKO010000002">
    <property type="protein sequence ID" value="KAJ5180267.1"/>
    <property type="molecule type" value="Genomic_DNA"/>
</dbReference>
<sequence>MHPFSVVETFTEGQYFDVVILDASDTLGGELCAMQRQFREQHRKIIHCLLSEPRARPEKNLVFLLKATHRGDKHTLFFMRDGIFVPISVSGILSAANILTQAPGIGRPRPARPATPYSFATIAGDVDVDASFKPDIDQRSPCDVMTVYNVPSFVFKLSFSLNVPGLGSISADVAYGGMICAFVDAASVGLTLTNEQRPKLAKMGDRIRRAIRARYTPVHPLDAMISGISTVVFTQGIVARSQWLETLSAAFVVPGRLETRPSGTVTSAWLAVLHARRSIGDESLMSRSLAGPAYYGRIIGETAVGVYQAVLPMIKGRSCVTAMKHAAEPSQPFGVWADEERSERSDSPVAMVSEEMENLENLRLPQQDTIPRETLQERIEEPQEPPEEPQCYPKEQQGPSEEEQEQEETPRQCNYSEEIVSQETMNENCMCWGCIAHAIENRPYMYGLLLMLGGGWVLDACLCYLGRFCGPVVALEWGRYWRIDTFQF</sequence>
<dbReference type="InterPro" id="IPR008794">
    <property type="entry name" value="Pro_racemase_fam"/>
</dbReference>
<dbReference type="SUPFAM" id="SSF54506">
    <property type="entry name" value="Diaminopimelate epimerase-like"/>
    <property type="match status" value="1"/>
</dbReference>
<proteinExistence type="inferred from homology"/>
<reference evidence="3" key="2">
    <citation type="journal article" date="2023" name="IMA Fungus">
        <title>Comparative genomic study of the Penicillium genus elucidates a diverse pangenome and 15 lateral gene transfer events.</title>
        <authorList>
            <person name="Petersen C."/>
            <person name="Sorensen T."/>
            <person name="Nielsen M.R."/>
            <person name="Sondergaard T.E."/>
            <person name="Sorensen J.L."/>
            <person name="Fitzpatrick D.A."/>
            <person name="Frisvad J.C."/>
            <person name="Nielsen K.L."/>
        </authorList>
    </citation>
    <scope>NUCLEOTIDE SEQUENCE</scope>
    <source>
        <strain evidence="3">IBT 21917</strain>
    </source>
</reference>
<feature type="compositionally biased region" description="Low complexity" evidence="2">
    <location>
        <begin position="389"/>
        <end position="399"/>
    </location>
</feature>
<dbReference type="PANTHER" id="PTHR33442:SF5">
    <property type="entry name" value="BIFUNCTIONAL TRANS-3-HYDROXY-L-PROLINE DEHYDRATASE_2-EPIMERASE"/>
    <property type="match status" value="1"/>
</dbReference>
<dbReference type="Gene3D" id="3.10.310.10">
    <property type="entry name" value="Diaminopimelate Epimerase, Chain A, domain 1"/>
    <property type="match status" value="2"/>
</dbReference>
<protein>
    <submittedName>
        <fullName evidence="3">Proline racemase A</fullName>
    </submittedName>
</protein>
<evidence type="ECO:0000256" key="1">
    <source>
        <dbReference type="ARBA" id="ARBA00007529"/>
    </source>
</evidence>
<comment type="similarity">
    <text evidence="1">Belongs to the proline racemase family.</text>
</comment>
<evidence type="ECO:0000256" key="2">
    <source>
        <dbReference type="SAM" id="MobiDB-lite"/>
    </source>
</evidence>
<organism evidence="3 4">
    <name type="scientific">Penicillium capsulatum</name>
    <dbReference type="NCBI Taxonomy" id="69766"/>
    <lineage>
        <taxon>Eukaryota</taxon>
        <taxon>Fungi</taxon>
        <taxon>Dikarya</taxon>
        <taxon>Ascomycota</taxon>
        <taxon>Pezizomycotina</taxon>
        <taxon>Eurotiomycetes</taxon>
        <taxon>Eurotiomycetidae</taxon>
        <taxon>Eurotiales</taxon>
        <taxon>Aspergillaceae</taxon>
        <taxon>Penicillium</taxon>
    </lineage>
</organism>
<name>A0A9W9IM25_9EURO</name>
<dbReference type="Proteomes" id="UP001146351">
    <property type="component" value="Unassembled WGS sequence"/>
</dbReference>
<comment type="caution">
    <text evidence="3">The sequence shown here is derived from an EMBL/GenBank/DDBJ whole genome shotgun (WGS) entry which is preliminary data.</text>
</comment>
<dbReference type="Pfam" id="PF05544">
    <property type="entry name" value="Pro_racemase"/>
    <property type="match status" value="1"/>
</dbReference>
<dbReference type="OrthoDB" id="4325502at2759"/>
<gene>
    <name evidence="3" type="ORF">N7492_003477</name>
</gene>
<evidence type="ECO:0000313" key="3">
    <source>
        <dbReference type="EMBL" id="KAJ5180267.1"/>
    </source>
</evidence>
<evidence type="ECO:0000313" key="4">
    <source>
        <dbReference type="Proteomes" id="UP001146351"/>
    </source>
</evidence>
<dbReference type="GO" id="GO:0047580">
    <property type="term" value="F:4-hydroxyproline epimerase activity"/>
    <property type="evidence" value="ECO:0007669"/>
    <property type="project" value="TreeGrafter"/>
</dbReference>
<reference evidence="3" key="1">
    <citation type="submission" date="2022-11" db="EMBL/GenBank/DDBJ databases">
        <authorList>
            <person name="Petersen C."/>
        </authorList>
    </citation>
    <scope>NUCLEOTIDE SEQUENCE</scope>
    <source>
        <strain evidence="3">IBT 21917</strain>
    </source>
</reference>